<dbReference type="GO" id="GO:0016491">
    <property type="term" value="F:oxidoreductase activity"/>
    <property type="evidence" value="ECO:0007669"/>
    <property type="project" value="UniProtKB-KW"/>
</dbReference>
<keyword evidence="8" id="KW-0411">Iron-sulfur</keyword>
<accession>A0A369MTZ2</accession>
<evidence type="ECO:0000256" key="6">
    <source>
        <dbReference type="ARBA" id="ARBA00023002"/>
    </source>
</evidence>
<dbReference type="Pfam" id="PF00384">
    <property type="entry name" value="Molybdopterin"/>
    <property type="match status" value="1"/>
</dbReference>
<dbReference type="PANTHER" id="PTHR43742:SF3">
    <property type="entry name" value="DIMETHYL SULFOXIDE REDUCTASE DMSA"/>
    <property type="match status" value="1"/>
</dbReference>
<protein>
    <submittedName>
        <fullName evidence="10">Dimethyl sulfoxide reductase subunit A</fullName>
    </submittedName>
</protein>
<dbReference type="GO" id="GO:0009061">
    <property type="term" value="P:anaerobic respiration"/>
    <property type="evidence" value="ECO:0007669"/>
    <property type="project" value="TreeGrafter"/>
</dbReference>
<dbReference type="GO" id="GO:0051536">
    <property type="term" value="F:iron-sulfur cluster binding"/>
    <property type="evidence" value="ECO:0007669"/>
    <property type="project" value="UniProtKB-KW"/>
</dbReference>
<evidence type="ECO:0000313" key="11">
    <source>
        <dbReference type="Proteomes" id="UP000253752"/>
    </source>
</evidence>
<dbReference type="GO" id="GO:0009055">
    <property type="term" value="F:electron transfer activity"/>
    <property type="evidence" value="ECO:0007669"/>
    <property type="project" value="TreeGrafter"/>
</dbReference>
<evidence type="ECO:0000256" key="2">
    <source>
        <dbReference type="ARBA" id="ARBA00010312"/>
    </source>
</evidence>
<comment type="cofactor">
    <cofactor evidence="1">
        <name>Mo-bis(molybdopterin guanine dinucleotide)</name>
        <dbReference type="ChEBI" id="CHEBI:60539"/>
    </cofactor>
</comment>
<dbReference type="PROSITE" id="PS00932">
    <property type="entry name" value="MOLYBDOPTERIN_PROK_3"/>
    <property type="match status" value="1"/>
</dbReference>
<comment type="similarity">
    <text evidence="2">Belongs to the prokaryotic molybdopterin-containing oxidoreductase family.</text>
</comment>
<sequence>MTRKATERAVSRRGFIKGSTLATLATAAGAGTAASLFGCAPQSAQSKGELAQTGSNGVVANEIPEEGEIIWQSCCHCGFVACPLKCHVVDGTLRWIDNDTDGDDEFGGVSFRSCLKARSVRKWINSPDRLKYPMKRVGKRGSGEFERISWDEALDIIAEKYRYTLDTYGPEAFFLCATGTRNYPIQRLFNLTGGHLGTINSESNGQIAQTANYLFGFDSQTFDCAGGLGSNTSAIKDADCGLFFGCGSGESRMCGMGEVYEVAKAREAGIPVAFVDYRLGEGSSGNPDEWFPIYPGTDGALASAIAYVIISEEKHDKAFLDKYVVGFDADTMPESAPANSSYMDYIMGTGYDNIPKTPEWAAPICGLPSEKITYLAHFITEHETCFITQGFGPQRRHNGEWNAAAIAALSIITGNIGREGTCPGITGKGMQMNFDGGMWNSVPIGENPVTKKISISGRFNAIDHPLEMTALTDGIQGGDKLEVGIKFLALYEAGCFGNSSSDLNWAATILEDESKCEFILGCDVIMSTSLPFCDIILPDLMYQERMNMVSTVTGGSALGFVFGRPVQEPQFECRLSYDWVADLAERLGLRDEFTEGKTWEDWMETRYEEYSRPSAPNGNAPSFQEGLEMGFWRDPVQAVPFIALKDYVDDPEGRPRTTPSGKIELYSERLATIRDTWTFHNGDRDVVRPVPSYFPEIEGVADINDTYPLLFSTWKAKNQFHSRYQVIEELQQACRHCLWINPIDAESRGIQNGDTLRVFNDRGEVQIMARVTSRIMPGVVGMPHAHRREIVDGVDIGANANTLSGHHWSPISKNCPSTGSTLVQVEKA</sequence>
<dbReference type="GO" id="GO:0030151">
    <property type="term" value="F:molybdenum ion binding"/>
    <property type="evidence" value="ECO:0007669"/>
    <property type="project" value="TreeGrafter"/>
</dbReference>
<proteinExistence type="inferred from homology"/>
<comment type="caution">
    <text evidence="10">The sequence shown here is derived from an EMBL/GenBank/DDBJ whole genome shotgun (WGS) entry which is preliminary data.</text>
</comment>
<dbReference type="Gene3D" id="2.40.40.20">
    <property type="match status" value="1"/>
</dbReference>
<keyword evidence="7" id="KW-0408">Iron</keyword>
<evidence type="ECO:0000259" key="9">
    <source>
        <dbReference type="PROSITE" id="PS51669"/>
    </source>
</evidence>
<dbReference type="Pfam" id="PF01568">
    <property type="entry name" value="Molydop_binding"/>
    <property type="match status" value="1"/>
</dbReference>
<dbReference type="InterPro" id="IPR006655">
    <property type="entry name" value="Mopterin_OxRdtase_prok_CS"/>
</dbReference>
<dbReference type="GO" id="GO:0043546">
    <property type="term" value="F:molybdopterin cofactor binding"/>
    <property type="evidence" value="ECO:0007669"/>
    <property type="project" value="InterPro"/>
</dbReference>
<dbReference type="PROSITE" id="PS51318">
    <property type="entry name" value="TAT"/>
    <property type="match status" value="1"/>
</dbReference>
<keyword evidence="6" id="KW-0560">Oxidoreductase</keyword>
<dbReference type="InterPro" id="IPR006963">
    <property type="entry name" value="Mopterin_OxRdtase_4Fe-4S_dom"/>
</dbReference>
<dbReference type="InterPro" id="IPR006656">
    <property type="entry name" value="Mopterin_OxRdtase"/>
</dbReference>
<keyword evidence="4" id="KW-0479">Metal-binding</keyword>
<dbReference type="Gene3D" id="3.40.228.10">
    <property type="entry name" value="Dimethylsulfoxide Reductase, domain 2"/>
    <property type="match status" value="1"/>
</dbReference>
<dbReference type="PROSITE" id="PS51669">
    <property type="entry name" value="4FE4S_MOW_BIS_MGD"/>
    <property type="match status" value="1"/>
</dbReference>
<keyword evidence="3" id="KW-0500">Molybdenum</keyword>
<dbReference type="AlphaFoldDB" id="A0A369MTZ2"/>
<evidence type="ECO:0000256" key="5">
    <source>
        <dbReference type="ARBA" id="ARBA00022729"/>
    </source>
</evidence>
<dbReference type="PANTHER" id="PTHR43742">
    <property type="entry name" value="TRIMETHYLAMINE-N-OXIDE REDUCTASE"/>
    <property type="match status" value="1"/>
</dbReference>
<dbReference type="SUPFAM" id="SSF53706">
    <property type="entry name" value="Formate dehydrogenase/DMSO reductase, domains 1-3"/>
    <property type="match status" value="1"/>
</dbReference>
<dbReference type="EMBL" id="PPTX01000011">
    <property type="protein sequence ID" value="RDB79505.1"/>
    <property type="molecule type" value="Genomic_DNA"/>
</dbReference>
<evidence type="ECO:0000256" key="3">
    <source>
        <dbReference type="ARBA" id="ARBA00022505"/>
    </source>
</evidence>
<dbReference type="GO" id="GO:0030288">
    <property type="term" value="C:outer membrane-bounded periplasmic space"/>
    <property type="evidence" value="ECO:0007669"/>
    <property type="project" value="TreeGrafter"/>
</dbReference>
<evidence type="ECO:0000256" key="4">
    <source>
        <dbReference type="ARBA" id="ARBA00022723"/>
    </source>
</evidence>
<name>A0A369MTZ2_EGGLN</name>
<dbReference type="InterPro" id="IPR009010">
    <property type="entry name" value="Asp_de-COase-like_dom_sf"/>
</dbReference>
<dbReference type="NCBIfam" id="TIGR01409">
    <property type="entry name" value="TAT_signal_seq"/>
    <property type="match status" value="1"/>
</dbReference>
<evidence type="ECO:0000256" key="8">
    <source>
        <dbReference type="ARBA" id="ARBA00023014"/>
    </source>
</evidence>
<feature type="domain" description="4Fe-4S Mo/W bis-MGD-type" evidence="9">
    <location>
        <begin position="67"/>
        <end position="128"/>
    </location>
</feature>
<reference evidence="10 11" key="1">
    <citation type="journal article" date="2018" name="Elife">
        <title>Discovery and characterization of a prevalent human gut bacterial enzyme sufficient for the inactivation of a family of plant toxins.</title>
        <authorList>
            <person name="Koppel N."/>
            <person name="Bisanz J.E."/>
            <person name="Pandelia M.E."/>
            <person name="Turnbaugh P.J."/>
            <person name="Balskus E.P."/>
        </authorList>
    </citation>
    <scope>NUCLEOTIDE SEQUENCE [LARGE SCALE GENOMIC DNA]</scope>
    <source>
        <strain evidence="10 11">MR1 #12</strain>
    </source>
</reference>
<dbReference type="Proteomes" id="UP000253752">
    <property type="component" value="Unassembled WGS sequence"/>
</dbReference>
<organism evidence="10 11">
    <name type="scientific">Eggerthella lenta</name>
    <name type="common">Eubacterium lentum</name>
    <dbReference type="NCBI Taxonomy" id="84112"/>
    <lineage>
        <taxon>Bacteria</taxon>
        <taxon>Bacillati</taxon>
        <taxon>Actinomycetota</taxon>
        <taxon>Coriobacteriia</taxon>
        <taxon>Eggerthellales</taxon>
        <taxon>Eggerthellaceae</taxon>
        <taxon>Eggerthella</taxon>
    </lineage>
</organism>
<evidence type="ECO:0000313" key="10">
    <source>
        <dbReference type="EMBL" id="RDB79505.1"/>
    </source>
</evidence>
<dbReference type="InterPro" id="IPR019546">
    <property type="entry name" value="TAT_signal_bac_arc"/>
</dbReference>
<dbReference type="Gene3D" id="3.40.50.740">
    <property type="match status" value="2"/>
</dbReference>
<dbReference type="SUPFAM" id="SSF50692">
    <property type="entry name" value="ADC-like"/>
    <property type="match status" value="1"/>
</dbReference>
<evidence type="ECO:0000256" key="7">
    <source>
        <dbReference type="ARBA" id="ARBA00023004"/>
    </source>
</evidence>
<dbReference type="Gene3D" id="2.20.25.90">
    <property type="entry name" value="ADC-like domains"/>
    <property type="match status" value="1"/>
</dbReference>
<dbReference type="RefSeq" id="WP_114516451.1">
    <property type="nucleotide sequence ID" value="NZ_CP176636.1"/>
</dbReference>
<dbReference type="InterPro" id="IPR006657">
    <property type="entry name" value="MoPterin_dinucl-bd_dom"/>
</dbReference>
<dbReference type="InterPro" id="IPR050612">
    <property type="entry name" value="Prok_Mopterin_Oxidored"/>
</dbReference>
<dbReference type="InterPro" id="IPR006311">
    <property type="entry name" value="TAT_signal"/>
</dbReference>
<evidence type="ECO:0000256" key="1">
    <source>
        <dbReference type="ARBA" id="ARBA00001942"/>
    </source>
</evidence>
<gene>
    <name evidence="10" type="ORF">C1872_08485</name>
</gene>
<keyword evidence="5" id="KW-0732">Signal</keyword>